<dbReference type="Pfam" id="PF04263">
    <property type="entry name" value="TPK_catalytic"/>
    <property type="match status" value="1"/>
</dbReference>
<organism evidence="8 9">
    <name type="scientific">Cymbomonas tetramitiformis</name>
    <dbReference type="NCBI Taxonomy" id="36881"/>
    <lineage>
        <taxon>Eukaryota</taxon>
        <taxon>Viridiplantae</taxon>
        <taxon>Chlorophyta</taxon>
        <taxon>Pyramimonadophyceae</taxon>
        <taxon>Pyramimonadales</taxon>
        <taxon>Pyramimonadaceae</taxon>
        <taxon>Cymbomonas</taxon>
    </lineage>
</organism>
<feature type="domain" description="Thiamin pyrophosphokinase catalytic" evidence="7">
    <location>
        <begin position="44"/>
        <end position="167"/>
    </location>
</feature>
<evidence type="ECO:0000313" key="9">
    <source>
        <dbReference type="Proteomes" id="UP001190700"/>
    </source>
</evidence>
<dbReference type="NCBIfam" id="TIGR01378">
    <property type="entry name" value="thi_PPkinase"/>
    <property type="match status" value="1"/>
</dbReference>
<dbReference type="PANTHER" id="PTHR13622">
    <property type="entry name" value="THIAMIN PYROPHOSPHOKINASE"/>
    <property type="match status" value="1"/>
</dbReference>
<sequence>MGADDHPPGEYLHVTDFMSGHSTEDNCKHFLVVLNYNLPKFTPSVWSRARLRLCADGGANRLFDDLPGHFPNESADAVRKRFVPDVIVGDLDSLRPDVRAFYAARGSVVIDKASDQDTTDLHKCIAFLEDKLDSEPRSSLCQSKILIVGGLGGRVDHEFGNYNVLHIFASLPLVLLGDSAFVQLLPRGTNRIIPVGLLSRPHYQFSISYVSHHGLPLLAPSSLLPEFEFAFNA</sequence>
<name>A0AAE0FK86_9CHLO</name>
<dbReference type="EC" id="2.7.6.2" evidence="1"/>
<dbReference type="GO" id="GO:0005524">
    <property type="term" value="F:ATP binding"/>
    <property type="evidence" value="ECO:0007669"/>
    <property type="project" value="UniProtKB-KW"/>
</dbReference>
<dbReference type="GO" id="GO:0016301">
    <property type="term" value="F:kinase activity"/>
    <property type="evidence" value="ECO:0007669"/>
    <property type="project" value="UniProtKB-KW"/>
</dbReference>
<evidence type="ECO:0000256" key="6">
    <source>
        <dbReference type="ARBA" id="ARBA00025120"/>
    </source>
</evidence>
<evidence type="ECO:0000259" key="7">
    <source>
        <dbReference type="Pfam" id="PF04263"/>
    </source>
</evidence>
<dbReference type="GO" id="GO:0009229">
    <property type="term" value="P:thiamine diphosphate biosynthetic process"/>
    <property type="evidence" value="ECO:0007669"/>
    <property type="project" value="InterPro"/>
</dbReference>
<comment type="function">
    <text evidence="6">Catalyzes the phosphorylation of thiamine to thiamine pyrophosphate (TPP). TPP is an active cofactor for enzymes involved in glycolysis and energy production. Plant leaves require high levels of TPP for photosynthesis and carbohydrate metabolism.</text>
</comment>
<dbReference type="CDD" id="cd07995">
    <property type="entry name" value="TPK"/>
    <property type="match status" value="1"/>
</dbReference>
<keyword evidence="3" id="KW-0547">Nucleotide-binding</keyword>
<dbReference type="Gene3D" id="3.40.50.10240">
    <property type="entry name" value="Thiamin pyrophosphokinase, catalytic domain"/>
    <property type="match status" value="1"/>
</dbReference>
<dbReference type="InterPro" id="IPR036759">
    <property type="entry name" value="TPK_catalytic_sf"/>
</dbReference>
<dbReference type="EMBL" id="LGRX02017597">
    <property type="protein sequence ID" value="KAK3260541.1"/>
    <property type="molecule type" value="Genomic_DNA"/>
</dbReference>
<keyword evidence="2" id="KW-0808">Transferase</keyword>
<evidence type="ECO:0000256" key="2">
    <source>
        <dbReference type="ARBA" id="ARBA00022679"/>
    </source>
</evidence>
<dbReference type="AlphaFoldDB" id="A0AAE0FK86"/>
<dbReference type="InterPro" id="IPR006282">
    <property type="entry name" value="Thi_PPkinase"/>
</dbReference>
<reference evidence="8 9" key="1">
    <citation type="journal article" date="2015" name="Genome Biol. Evol.">
        <title>Comparative Genomics of a Bacterivorous Green Alga Reveals Evolutionary Causalities and Consequences of Phago-Mixotrophic Mode of Nutrition.</title>
        <authorList>
            <person name="Burns J.A."/>
            <person name="Paasch A."/>
            <person name="Narechania A."/>
            <person name="Kim E."/>
        </authorList>
    </citation>
    <scope>NUCLEOTIDE SEQUENCE [LARGE SCALE GENOMIC DNA]</scope>
    <source>
        <strain evidence="8 9">PLY_AMNH</strain>
    </source>
</reference>
<evidence type="ECO:0000256" key="4">
    <source>
        <dbReference type="ARBA" id="ARBA00022777"/>
    </source>
</evidence>
<dbReference type="GO" id="GO:0006772">
    <property type="term" value="P:thiamine metabolic process"/>
    <property type="evidence" value="ECO:0007669"/>
    <property type="project" value="InterPro"/>
</dbReference>
<dbReference type="Proteomes" id="UP001190700">
    <property type="component" value="Unassembled WGS sequence"/>
</dbReference>
<dbReference type="SUPFAM" id="SSF63999">
    <property type="entry name" value="Thiamin pyrophosphokinase, catalytic domain"/>
    <property type="match status" value="1"/>
</dbReference>
<keyword evidence="5" id="KW-0067">ATP-binding</keyword>
<accession>A0AAE0FK86</accession>
<keyword evidence="9" id="KW-1185">Reference proteome</keyword>
<evidence type="ECO:0000256" key="1">
    <source>
        <dbReference type="ARBA" id="ARBA00013245"/>
    </source>
</evidence>
<dbReference type="InterPro" id="IPR007371">
    <property type="entry name" value="TPK_catalytic"/>
</dbReference>
<dbReference type="GO" id="GO:0004788">
    <property type="term" value="F:thiamine diphosphokinase activity"/>
    <property type="evidence" value="ECO:0007669"/>
    <property type="project" value="UniProtKB-EC"/>
</dbReference>
<evidence type="ECO:0000256" key="5">
    <source>
        <dbReference type="ARBA" id="ARBA00022840"/>
    </source>
</evidence>
<comment type="caution">
    <text evidence="8">The sequence shown here is derived from an EMBL/GenBank/DDBJ whole genome shotgun (WGS) entry which is preliminary data.</text>
</comment>
<evidence type="ECO:0000256" key="3">
    <source>
        <dbReference type="ARBA" id="ARBA00022741"/>
    </source>
</evidence>
<dbReference type="PANTHER" id="PTHR13622:SF8">
    <property type="entry name" value="THIAMIN PYROPHOSPHOKINASE 1"/>
    <property type="match status" value="1"/>
</dbReference>
<protein>
    <recommendedName>
        <fullName evidence="1">thiamine diphosphokinase</fullName>
        <ecNumber evidence="1">2.7.6.2</ecNumber>
    </recommendedName>
</protein>
<evidence type="ECO:0000313" key="8">
    <source>
        <dbReference type="EMBL" id="KAK3260541.1"/>
    </source>
</evidence>
<gene>
    <name evidence="8" type="ORF">CYMTET_30495</name>
</gene>
<keyword evidence="4 8" id="KW-0418">Kinase</keyword>
<proteinExistence type="predicted"/>